<dbReference type="PANTHER" id="PTHR37298">
    <property type="entry name" value="UPF0111 PROTEIN YKAA"/>
    <property type="match status" value="1"/>
</dbReference>
<dbReference type="RefSeq" id="WP_380076221.1">
    <property type="nucleotide sequence ID" value="NZ_JBHRZF010000044.1"/>
</dbReference>
<gene>
    <name evidence="2" type="ORF">ACFOPQ_04750</name>
</gene>
<keyword evidence="3" id="KW-1185">Reference proteome</keyword>
<dbReference type="Gene3D" id="1.20.58.220">
    <property type="entry name" value="Phosphate transport system protein phou homolog 2, domain 2"/>
    <property type="match status" value="1"/>
</dbReference>
<dbReference type="InterPro" id="IPR038078">
    <property type="entry name" value="PhoU-like_sf"/>
</dbReference>
<organism evidence="2 3">
    <name type="scientific">Deinococcus antarcticus</name>
    <dbReference type="NCBI Taxonomy" id="1298767"/>
    <lineage>
        <taxon>Bacteria</taxon>
        <taxon>Thermotogati</taxon>
        <taxon>Deinococcota</taxon>
        <taxon>Deinococci</taxon>
        <taxon>Deinococcales</taxon>
        <taxon>Deinococcaceae</taxon>
        <taxon>Deinococcus</taxon>
    </lineage>
</organism>
<dbReference type="Pfam" id="PF01865">
    <property type="entry name" value="PhoU_div"/>
    <property type="match status" value="1"/>
</dbReference>
<evidence type="ECO:0000256" key="1">
    <source>
        <dbReference type="ARBA" id="ARBA00008591"/>
    </source>
</evidence>
<protein>
    <submittedName>
        <fullName evidence="2">DUF47 domain-containing protein</fullName>
    </submittedName>
</protein>
<dbReference type="InterPro" id="IPR018445">
    <property type="entry name" value="Put_Phosphate_transp_reg"/>
</dbReference>
<dbReference type="PANTHER" id="PTHR37298:SF1">
    <property type="entry name" value="UPF0111 PROTEIN YKAA"/>
    <property type="match status" value="1"/>
</dbReference>
<dbReference type="Proteomes" id="UP001595748">
    <property type="component" value="Unassembled WGS sequence"/>
</dbReference>
<comment type="caution">
    <text evidence="2">The sequence shown here is derived from an EMBL/GenBank/DDBJ whole genome shotgun (WGS) entry which is preliminary data.</text>
</comment>
<evidence type="ECO:0000313" key="3">
    <source>
        <dbReference type="Proteomes" id="UP001595748"/>
    </source>
</evidence>
<evidence type="ECO:0000313" key="2">
    <source>
        <dbReference type="EMBL" id="MFC3860071.1"/>
    </source>
</evidence>
<comment type="similarity">
    <text evidence="1">Belongs to the UPF0111 family.</text>
</comment>
<dbReference type="InterPro" id="IPR052912">
    <property type="entry name" value="UPF0111_domain"/>
</dbReference>
<sequence>MVLSKFMPNNPKFALKFEESARNAHATATALVDLLENYTDVENKVARIKDLEHVGDRLAQEVTTLLADSFIVPFDREDIIALNNELDDLVDDLEEAASKLSLYRIARPLPQMVELARLAEQQCALLAQGMPLIEHHGHISQLTSLAGQIQALEDQADDLGDDVQRTLYDGVTDVPGMINAMRNGEIAGLIENATDQAQRVSKTVAGILLKNA</sequence>
<dbReference type="EMBL" id="JBHRZF010000044">
    <property type="protein sequence ID" value="MFC3860071.1"/>
    <property type="molecule type" value="Genomic_DNA"/>
</dbReference>
<name>A0ABV8A4C1_9DEIO</name>
<reference evidence="3" key="1">
    <citation type="journal article" date="2019" name="Int. J. Syst. Evol. Microbiol.">
        <title>The Global Catalogue of Microorganisms (GCM) 10K type strain sequencing project: providing services to taxonomists for standard genome sequencing and annotation.</title>
        <authorList>
            <consortium name="The Broad Institute Genomics Platform"/>
            <consortium name="The Broad Institute Genome Sequencing Center for Infectious Disease"/>
            <person name="Wu L."/>
            <person name="Ma J."/>
        </authorList>
    </citation>
    <scope>NUCLEOTIDE SEQUENCE [LARGE SCALE GENOMIC DNA]</scope>
    <source>
        <strain evidence="3">CCTCC AB 2013263</strain>
    </source>
</reference>
<accession>A0ABV8A4C1</accession>
<proteinExistence type="inferred from homology"/>